<evidence type="ECO:0000256" key="7">
    <source>
        <dbReference type="ARBA" id="ARBA00022723"/>
    </source>
</evidence>
<feature type="region of interest" description="Disordered" evidence="14">
    <location>
        <begin position="289"/>
        <end position="317"/>
    </location>
</feature>
<feature type="compositionally biased region" description="Low complexity" evidence="14">
    <location>
        <begin position="289"/>
        <end position="301"/>
    </location>
</feature>
<keyword evidence="10" id="KW-0503">Monooxygenase</keyword>
<dbReference type="SUPFAM" id="SSF56534">
    <property type="entry name" value="Aromatic aminoacid monoxygenases, catalytic and oligomerization domains"/>
    <property type="match status" value="1"/>
</dbReference>
<dbReference type="Pfam" id="PF00351">
    <property type="entry name" value="Biopterin_H"/>
    <property type="match status" value="1"/>
</dbReference>
<evidence type="ECO:0000259" key="15">
    <source>
        <dbReference type="PROSITE" id="PS51410"/>
    </source>
</evidence>
<protein>
    <recommendedName>
        <fullName evidence="6">Phenylalanine-4-hydroxylase</fullName>
        <ecNumber evidence="5">1.14.16.1</ecNumber>
    </recommendedName>
    <alternativeName>
        <fullName evidence="12">Phe-4-monooxygenase</fullName>
    </alternativeName>
</protein>
<evidence type="ECO:0000256" key="3">
    <source>
        <dbReference type="ARBA" id="ARBA00005088"/>
    </source>
</evidence>
<dbReference type="PANTHER" id="PTHR11473">
    <property type="entry name" value="AROMATIC AMINO ACID HYDROXYLASE"/>
    <property type="match status" value="1"/>
</dbReference>
<dbReference type="PATRIC" id="fig|983917.3.peg.4284"/>
<dbReference type="KEGG" id="rge:RGE_43970"/>
<dbReference type="Gene3D" id="1.10.800.10">
    <property type="entry name" value="Aromatic amino acid hydroxylase"/>
    <property type="match status" value="1"/>
</dbReference>
<evidence type="ECO:0000256" key="4">
    <source>
        <dbReference type="ARBA" id="ARBA00009712"/>
    </source>
</evidence>
<evidence type="ECO:0000256" key="10">
    <source>
        <dbReference type="ARBA" id="ARBA00023033"/>
    </source>
</evidence>
<comment type="cofactor">
    <cofactor evidence="2 13">
        <name>Fe(2+)</name>
        <dbReference type="ChEBI" id="CHEBI:29033"/>
    </cofactor>
</comment>
<dbReference type="GO" id="GO:0006559">
    <property type="term" value="P:L-phenylalanine catabolic process"/>
    <property type="evidence" value="ECO:0007669"/>
    <property type="project" value="UniProtKB-UniPathway"/>
</dbReference>
<evidence type="ECO:0000313" key="17">
    <source>
        <dbReference type="Proteomes" id="UP000007883"/>
    </source>
</evidence>
<dbReference type="UniPathway" id="UPA00139">
    <property type="reaction ID" value="UER00337"/>
</dbReference>
<keyword evidence="8 16" id="KW-0560">Oxidoreductase</keyword>
<feature type="domain" description="Biopterin-dependent aromatic amino acid hydroxylase family profile" evidence="15">
    <location>
        <begin position="1"/>
        <end position="317"/>
    </location>
</feature>
<dbReference type="PANTHER" id="PTHR11473:SF24">
    <property type="entry name" value="PHENYLALANINE-4-HYDROXYLASE"/>
    <property type="match status" value="1"/>
</dbReference>
<dbReference type="NCBIfam" id="TIGR01267">
    <property type="entry name" value="Phe4hydrox_mono"/>
    <property type="match status" value="1"/>
</dbReference>
<dbReference type="GO" id="GO:0005506">
    <property type="term" value="F:iron ion binding"/>
    <property type="evidence" value="ECO:0007669"/>
    <property type="project" value="InterPro"/>
</dbReference>
<dbReference type="EC" id="1.14.16.1" evidence="5"/>
<feature type="binding site" evidence="13">
    <location>
        <position position="155"/>
    </location>
    <ligand>
        <name>Fe cation</name>
        <dbReference type="ChEBI" id="CHEBI:24875"/>
    </ligand>
</feature>
<dbReference type="InterPro" id="IPR036329">
    <property type="entry name" value="Aro-AA_hydroxylase_C_sf"/>
</dbReference>
<dbReference type="InterPro" id="IPR001273">
    <property type="entry name" value="ArAA_hydroxylase"/>
</dbReference>
<dbReference type="InterPro" id="IPR019774">
    <property type="entry name" value="Aromatic-AA_hydroxylase_C"/>
</dbReference>
<dbReference type="EMBL" id="AP012320">
    <property type="protein sequence ID" value="BAL97733.1"/>
    <property type="molecule type" value="Genomic_DNA"/>
</dbReference>
<dbReference type="GO" id="GO:0004505">
    <property type="term" value="F:phenylalanine 4-monooxygenase activity"/>
    <property type="evidence" value="ECO:0007669"/>
    <property type="project" value="UniProtKB-EC"/>
</dbReference>
<accession>I0HXJ6</accession>
<evidence type="ECO:0000256" key="6">
    <source>
        <dbReference type="ARBA" id="ARBA00020276"/>
    </source>
</evidence>
<gene>
    <name evidence="16" type="primary">phhA</name>
    <name evidence="16" type="ordered locus">RGE_43970</name>
</gene>
<dbReference type="CDD" id="cd03348">
    <property type="entry name" value="pro_PheOH"/>
    <property type="match status" value="1"/>
</dbReference>
<feature type="binding site" evidence="13">
    <location>
        <position position="196"/>
    </location>
    <ligand>
        <name>Fe cation</name>
        <dbReference type="ChEBI" id="CHEBI:24875"/>
    </ligand>
</feature>
<dbReference type="Proteomes" id="UP000007883">
    <property type="component" value="Chromosome"/>
</dbReference>
<evidence type="ECO:0000256" key="1">
    <source>
        <dbReference type="ARBA" id="ARBA00001060"/>
    </source>
</evidence>
<dbReference type="HOGENOM" id="CLU_023198_1_0_4"/>
<dbReference type="InterPro" id="IPR018301">
    <property type="entry name" value="ArAA_hydroxylase_Fe/CU_BS"/>
</dbReference>
<dbReference type="PROSITE" id="PS00367">
    <property type="entry name" value="BH4_AAA_HYDROXYL_1"/>
    <property type="match status" value="1"/>
</dbReference>
<evidence type="ECO:0000256" key="11">
    <source>
        <dbReference type="ARBA" id="ARBA00023232"/>
    </source>
</evidence>
<comment type="pathway">
    <text evidence="3">Amino-acid degradation; L-phenylalanine degradation; acetoacetate and fumarate from L-phenylalanine: step 1/6.</text>
</comment>
<comment type="catalytic activity">
    <reaction evidence="1">
        <text>(6R)-L-erythro-5,6,7,8-tetrahydrobiopterin + L-phenylalanine + O2 = (4aS,6R)-4a-hydroxy-L-erythro-5,6,7,8-tetrahydrobiopterin + L-tyrosine</text>
        <dbReference type="Rhea" id="RHEA:20273"/>
        <dbReference type="ChEBI" id="CHEBI:15379"/>
        <dbReference type="ChEBI" id="CHEBI:15642"/>
        <dbReference type="ChEBI" id="CHEBI:58095"/>
        <dbReference type="ChEBI" id="CHEBI:58315"/>
        <dbReference type="ChEBI" id="CHEBI:59560"/>
        <dbReference type="EC" id="1.14.16.1"/>
    </reaction>
</comment>
<evidence type="ECO:0000313" key="16">
    <source>
        <dbReference type="EMBL" id="BAL97733.1"/>
    </source>
</evidence>
<dbReference type="PROSITE" id="PS51410">
    <property type="entry name" value="BH4_AAA_HYDROXYL_2"/>
    <property type="match status" value="1"/>
</dbReference>
<proteinExistence type="inferred from homology"/>
<name>I0HXJ6_RUBGI</name>
<keyword evidence="17" id="KW-1185">Reference proteome</keyword>
<dbReference type="InterPro" id="IPR036951">
    <property type="entry name" value="ArAA_hydroxylase_sf"/>
</dbReference>
<evidence type="ECO:0000256" key="13">
    <source>
        <dbReference type="PIRSR" id="PIRSR601273-2"/>
    </source>
</evidence>
<reference evidence="16 17" key="1">
    <citation type="journal article" date="2012" name="J. Bacteriol.">
        <title>Complete genome sequence of phototrophic betaproteobacterium Rubrivivax gelatinosus IL144.</title>
        <authorList>
            <person name="Nagashima S."/>
            <person name="Kamimura A."/>
            <person name="Shimizu T."/>
            <person name="Nakamura-isaki S."/>
            <person name="Aono E."/>
            <person name="Sakamoto K."/>
            <person name="Ichikawa N."/>
            <person name="Nakazawa H."/>
            <person name="Sekine M."/>
            <person name="Yamazaki S."/>
            <person name="Fujita N."/>
            <person name="Shimada K."/>
            <person name="Hanada S."/>
            <person name="Nagashima K.V.P."/>
        </authorList>
    </citation>
    <scope>NUCLEOTIDE SEQUENCE [LARGE SCALE GENOMIC DNA]</scope>
    <source>
        <strain evidence="17">NBRC 100245 / IL144</strain>
    </source>
</reference>
<evidence type="ECO:0000256" key="8">
    <source>
        <dbReference type="ARBA" id="ARBA00023002"/>
    </source>
</evidence>
<evidence type="ECO:0000256" key="14">
    <source>
        <dbReference type="SAM" id="MobiDB-lite"/>
    </source>
</evidence>
<dbReference type="PRINTS" id="PR00372">
    <property type="entry name" value="FYWHYDRXLASE"/>
</dbReference>
<dbReference type="RefSeq" id="WP_014430581.1">
    <property type="nucleotide sequence ID" value="NC_017075.1"/>
</dbReference>
<evidence type="ECO:0000256" key="2">
    <source>
        <dbReference type="ARBA" id="ARBA00001954"/>
    </source>
</evidence>
<dbReference type="eggNOG" id="COG3186">
    <property type="taxonomic scope" value="Bacteria"/>
</dbReference>
<feature type="binding site" evidence="13">
    <location>
        <position position="150"/>
    </location>
    <ligand>
        <name>Fe cation</name>
        <dbReference type="ChEBI" id="CHEBI:24875"/>
    </ligand>
</feature>
<dbReference type="InterPro" id="IPR005960">
    <property type="entry name" value="Phe-4-hydroxylase_mono"/>
</dbReference>
<dbReference type="AlphaFoldDB" id="I0HXJ6"/>
<keyword evidence="7 13" id="KW-0479">Metal-binding</keyword>
<evidence type="ECO:0000256" key="5">
    <source>
        <dbReference type="ARBA" id="ARBA00011995"/>
    </source>
</evidence>
<organism evidence="16 17">
    <name type="scientific">Rubrivivax gelatinosus (strain NBRC 100245 / IL144)</name>
    <dbReference type="NCBI Taxonomy" id="983917"/>
    <lineage>
        <taxon>Bacteria</taxon>
        <taxon>Pseudomonadati</taxon>
        <taxon>Pseudomonadota</taxon>
        <taxon>Betaproteobacteria</taxon>
        <taxon>Burkholderiales</taxon>
        <taxon>Sphaerotilaceae</taxon>
        <taxon>Rubrivivax</taxon>
    </lineage>
</organism>
<sequence>MSIALGAAARDGKNSGVAPVTYGEGERPPRGDYSRARDDYCCEQDWAAYTEAEHDLYRRLHARQSALLPGHACDAFVRALGRLGAPERIPRFDAVSDTLERSTGWRLVAVPGLIPEEAFFRLLAARRFPVTDWIRRPDEFDYIVEPDLFHDLFGHVPLLFDPVFADFMQAYGEGGLKAARLGACELLARLYWYTVEFGLIATPSGLRAYGAGLLSSGAELSYCVRSPQPRRVEFEPARMMRSRYRIDSVQPTYFVIRSFEQLFDACAPDFAPVYAAVRETMAREGEIEAGAGAPGDRAAGPFSLATSAAVRPTAPGA</sequence>
<evidence type="ECO:0000256" key="9">
    <source>
        <dbReference type="ARBA" id="ARBA00023004"/>
    </source>
</evidence>
<feature type="region of interest" description="Disordered" evidence="14">
    <location>
        <begin position="7"/>
        <end position="36"/>
    </location>
</feature>
<keyword evidence="9 13" id="KW-0408">Iron</keyword>
<dbReference type="STRING" id="983917.RGE_43970"/>
<comment type="similarity">
    <text evidence="4">Belongs to the biopterin-dependent aromatic amino acid hydroxylase family.</text>
</comment>
<keyword evidence="11" id="KW-0585">Phenylalanine catabolism</keyword>
<dbReference type="NCBIfam" id="NF008877">
    <property type="entry name" value="PRK11913.1-2"/>
    <property type="match status" value="1"/>
</dbReference>
<evidence type="ECO:0000256" key="12">
    <source>
        <dbReference type="ARBA" id="ARBA00029922"/>
    </source>
</evidence>
<feature type="compositionally biased region" description="Basic and acidic residues" evidence="14">
    <location>
        <begin position="24"/>
        <end position="36"/>
    </location>
</feature>